<feature type="compositionally biased region" description="Low complexity" evidence="1">
    <location>
        <begin position="277"/>
        <end position="287"/>
    </location>
</feature>
<proteinExistence type="predicted"/>
<evidence type="ECO:0000313" key="2">
    <source>
        <dbReference type="EnsemblMetazoa" id="ACUA004646-PA"/>
    </source>
</evidence>
<dbReference type="Proteomes" id="UP000075883">
    <property type="component" value="Unassembled WGS sequence"/>
</dbReference>
<dbReference type="EnsemblMetazoa" id="ACUA004646-RA">
    <property type="protein sequence ID" value="ACUA004646-PA"/>
    <property type="gene ID" value="ACUA004646"/>
</dbReference>
<sequence length="296" mass="32672">MSSRATVTVHWSVLDGLSVRVEWWIDQSPSLPTQYEEPFSTEFTTETIWNETELNFTAIPYRLPFPEQNDLFFGMPGPNIAASSFNASNDTDGSTTVEPDVGMQNATVKLRIKAPASEYQYSYNEIDYQLPPSYNYDYGSLAGSSNNGSVFNRSVIPPIISHIAPISPYAYSLFGNQFQSPLKASPMNGFLGSTKSDNKSHVLGIGSPYSLIQPRLRSPPVMPTVKTKSSSTLPTKSFRTKMADKATVASAKKRTLTTRRTKKTTSTRTTSSKRFRAVAQQSAQAQSIHSKPPTTQ</sequence>
<dbReference type="AlphaFoldDB" id="A0A182LXY7"/>
<feature type="compositionally biased region" description="Basic residues" evidence="1">
    <location>
        <begin position="251"/>
        <end position="276"/>
    </location>
</feature>
<name>A0A182LXY7_9DIPT</name>
<organism evidence="2 3">
    <name type="scientific">Anopheles culicifacies</name>
    <dbReference type="NCBI Taxonomy" id="139723"/>
    <lineage>
        <taxon>Eukaryota</taxon>
        <taxon>Metazoa</taxon>
        <taxon>Ecdysozoa</taxon>
        <taxon>Arthropoda</taxon>
        <taxon>Hexapoda</taxon>
        <taxon>Insecta</taxon>
        <taxon>Pterygota</taxon>
        <taxon>Neoptera</taxon>
        <taxon>Endopterygota</taxon>
        <taxon>Diptera</taxon>
        <taxon>Nematocera</taxon>
        <taxon>Culicoidea</taxon>
        <taxon>Culicidae</taxon>
        <taxon>Anophelinae</taxon>
        <taxon>Anopheles</taxon>
        <taxon>culicifacies species complex</taxon>
    </lineage>
</organism>
<dbReference type="EMBL" id="AXCM01000202">
    <property type="status" value="NOT_ANNOTATED_CDS"/>
    <property type="molecule type" value="Genomic_DNA"/>
</dbReference>
<keyword evidence="3" id="KW-1185">Reference proteome</keyword>
<dbReference type="VEuPathDB" id="VectorBase:ACUA004646"/>
<feature type="compositionally biased region" description="Low complexity" evidence="1">
    <location>
        <begin position="224"/>
        <end position="237"/>
    </location>
</feature>
<reference evidence="2" key="2">
    <citation type="submission" date="2020-05" db="UniProtKB">
        <authorList>
            <consortium name="EnsemblMetazoa"/>
        </authorList>
    </citation>
    <scope>IDENTIFICATION</scope>
    <source>
        <strain evidence="2">A-37</strain>
    </source>
</reference>
<evidence type="ECO:0000313" key="3">
    <source>
        <dbReference type="Proteomes" id="UP000075883"/>
    </source>
</evidence>
<feature type="region of interest" description="Disordered" evidence="1">
    <location>
        <begin position="214"/>
        <end position="296"/>
    </location>
</feature>
<evidence type="ECO:0000256" key="1">
    <source>
        <dbReference type="SAM" id="MobiDB-lite"/>
    </source>
</evidence>
<accession>A0A182LXY7</accession>
<protein>
    <submittedName>
        <fullName evidence="2">Uncharacterized protein</fullName>
    </submittedName>
</protein>
<reference evidence="3" key="1">
    <citation type="submission" date="2013-09" db="EMBL/GenBank/DDBJ databases">
        <title>The Genome Sequence of Anopheles culicifacies species A.</title>
        <authorList>
            <consortium name="The Broad Institute Genomics Platform"/>
            <person name="Neafsey D.E."/>
            <person name="Besansky N."/>
            <person name="Howell P."/>
            <person name="Walton C."/>
            <person name="Young S.K."/>
            <person name="Zeng Q."/>
            <person name="Gargeya S."/>
            <person name="Fitzgerald M."/>
            <person name="Haas B."/>
            <person name="Abouelleil A."/>
            <person name="Allen A.W."/>
            <person name="Alvarado L."/>
            <person name="Arachchi H.M."/>
            <person name="Berlin A.M."/>
            <person name="Chapman S.B."/>
            <person name="Gainer-Dewar J."/>
            <person name="Goldberg J."/>
            <person name="Griggs A."/>
            <person name="Gujja S."/>
            <person name="Hansen M."/>
            <person name="Howarth C."/>
            <person name="Imamovic A."/>
            <person name="Ireland A."/>
            <person name="Larimer J."/>
            <person name="McCowan C."/>
            <person name="Murphy C."/>
            <person name="Pearson M."/>
            <person name="Poon T.W."/>
            <person name="Priest M."/>
            <person name="Roberts A."/>
            <person name="Saif S."/>
            <person name="Shea T."/>
            <person name="Sisk P."/>
            <person name="Sykes S."/>
            <person name="Wortman J."/>
            <person name="Nusbaum C."/>
            <person name="Birren B."/>
        </authorList>
    </citation>
    <scope>NUCLEOTIDE SEQUENCE [LARGE SCALE GENOMIC DNA]</scope>
    <source>
        <strain evidence="3">A-37</strain>
    </source>
</reference>